<dbReference type="EMBL" id="JACSNQ010000013">
    <property type="protein sequence ID" value="MBM6775219.1"/>
    <property type="molecule type" value="Genomic_DNA"/>
</dbReference>
<organism evidence="2 3">
    <name type="scientific">Olsenella profusa</name>
    <dbReference type="NCBI Taxonomy" id="138595"/>
    <lineage>
        <taxon>Bacteria</taxon>
        <taxon>Bacillati</taxon>
        <taxon>Actinomycetota</taxon>
        <taxon>Coriobacteriia</taxon>
        <taxon>Coriobacteriales</taxon>
        <taxon>Atopobiaceae</taxon>
        <taxon>Olsenella</taxon>
    </lineage>
</organism>
<name>A0ABS2F3X2_9ACTN</name>
<feature type="transmembrane region" description="Helical" evidence="1">
    <location>
        <begin position="7"/>
        <end position="27"/>
    </location>
</feature>
<reference evidence="2 3" key="1">
    <citation type="journal article" date="2021" name="Sci. Rep.">
        <title>The distribution of antibiotic resistance genes in chicken gut microbiota commensals.</title>
        <authorList>
            <person name="Juricova H."/>
            <person name="Matiasovicova J."/>
            <person name="Kubasova T."/>
            <person name="Cejkova D."/>
            <person name="Rychlik I."/>
        </authorList>
    </citation>
    <scope>NUCLEOTIDE SEQUENCE [LARGE SCALE GENOMIC DNA]</scope>
    <source>
        <strain evidence="2 3">An794</strain>
    </source>
</reference>
<dbReference type="RefSeq" id="WP_204793559.1">
    <property type="nucleotide sequence ID" value="NZ_JACSNQ010000013.1"/>
</dbReference>
<keyword evidence="1" id="KW-1133">Transmembrane helix</keyword>
<evidence type="ECO:0000256" key="1">
    <source>
        <dbReference type="SAM" id="Phobius"/>
    </source>
</evidence>
<keyword evidence="1" id="KW-0472">Membrane</keyword>
<accession>A0ABS2F3X2</accession>
<keyword evidence="1" id="KW-0812">Transmembrane</keyword>
<proteinExistence type="predicted"/>
<evidence type="ECO:0008006" key="4">
    <source>
        <dbReference type="Google" id="ProtNLM"/>
    </source>
</evidence>
<gene>
    <name evidence="2" type="ORF">H9X80_06650</name>
</gene>
<comment type="caution">
    <text evidence="2">The sequence shown here is derived from an EMBL/GenBank/DDBJ whole genome shotgun (WGS) entry which is preliminary data.</text>
</comment>
<evidence type="ECO:0000313" key="2">
    <source>
        <dbReference type="EMBL" id="MBM6775219.1"/>
    </source>
</evidence>
<evidence type="ECO:0000313" key="3">
    <source>
        <dbReference type="Proteomes" id="UP000712527"/>
    </source>
</evidence>
<sequence length="221" mass="22823">MRGERVMAIGVSVAVLAVFCGAALLVAGVAARVGLIAAGALMSAGSWLLLTSLNMPSHVAAIDLEALVGADPALKESAEAVNEMAARIEGACAADEPRGIAAEAEPLRALVASMVELVGLPELASAGAEEDRRLVLSLATTWLPGAWEQLVTNVRYLGFGGRASSRARRNVTALDGQCADVAGALDLVRARIVEGASTQIETGADYLRQRLGHRPSELDVS</sequence>
<dbReference type="Proteomes" id="UP000712527">
    <property type="component" value="Unassembled WGS sequence"/>
</dbReference>
<protein>
    <recommendedName>
        <fullName evidence="4">DUF2254 domain-containing protein</fullName>
    </recommendedName>
</protein>
<keyword evidence="3" id="KW-1185">Reference proteome</keyword>
<feature type="transmembrane region" description="Helical" evidence="1">
    <location>
        <begin position="33"/>
        <end position="50"/>
    </location>
</feature>